<keyword evidence="8 11" id="KW-0472">Membrane</keyword>
<keyword evidence="6 11" id="KW-1133">Transmembrane helix</keyword>
<dbReference type="InterPro" id="IPR057291">
    <property type="entry name" value="CHX17_2nd"/>
</dbReference>
<evidence type="ECO:0008006" key="16">
    <source>
        <dbReference type="Google" id="ProtNLM"/>
    </source>
</evidence>
<feature type="transmembrane region" description="Helical" evidence="11">
    <location>
        <begin position="401"/>
        <end position="423"/>
    </location>
</feature>
<feature type="transmembrane region" description="Helical" evidence="11">
    <location>
        <begin position="90"/>
        <end position="111"/>
    </location>
</feature>
<evidence type="ECO:0000256" key="1">
    <source>
        <dbReference type="ARBA" id="ARBA00004141"/>
    </source>
</evidence>
<evidence type="ECO:0000256" key="3">
    <source>
        <dbReference type="ARBA" id="ARBA00022538"/>
    </source>
</evidence>
<feature type="transmembrane region" description="Helical" evidence="11">
    <location>
        <begin position="370"/>
        <end position="389"/>
    </location>
</feature>
<dbReference type="GO" id="GO:0006813">
    <property type="term" value="P:potassium ion transport"/>
    <property type="evidence" value="ECO:0007669"/>
    <property type="project" value="UniProtKB-KW"/>
</dbReference>
<feature type="domain" description="Cation/H+ exchanger transmembrane" evidence="12">
    <location>
        <begin position="39"/>
        <end position="420"/>
    </location>
</feature>
<accession>A0ABD1ZFE8</accession>
<protein>
    <recommendedName>
        <fullName evidence="16">Cation/H+ exchanger domain-containing protein</fullName>
    </recommendedName>
</protein>
<feature type="transmembrane region" description="Helical" evidence="11">
    <location>
        <begin position="258"/>
        <end position="291"/>
    </location>
</feature>
<feature type="domain" description="Cation/H(+) antiporter central" evidence="13">
    <location>
        <begin position="482"/>
        <end position="625"/>
    </location>
</feature>
<keyword evidence="3" id="KW-0633">Potassium transport</keyword>
<evidence type="ECO:0000256" key="10">
    <source>
        <dbReference type="SAM" id="MobiDB-lite"/>
    </source>
</evidence>
<evidence type="ECO:0000256" key="4">
    <source>
        <dbReference type="ARBA" id="ARBA00022692"/>
    </source>
</evidence>
<feature type="transmembrane region" description="Helical" evidence="11">
    <location>
        <begin position="29"/>
        <end position="50"/>
    </location>
</feature>
<evidence type="ECO:0000256" key="11">
    <source>
        <dbReference type="SAM" id="Phobius"/>
    </source>
</evidence>
<evidence type="ECO:0000256" key="5">
    <source>
        <dbReference type="ARBA" id="ARBA00022958"/>
    </source>
</evidence>
<comment type="subcellular location">
    <subcellularLocation>
        <location evidence="1">Membrane</location>
        <topology evidence="1">Multi-pass membrane protein</topology>
    </subcellularLocation>
</comment>
<dbReference type="Gene3D" id="1.20.1530.20">
    <property type="match status" value="1"/>
</dbReference>
<reference evidence="14 15" key="1">
    <citation type="submission" date="2024-09" db="EMBL/GenBank/DDBJ databases">
        <title>Chromosome-scale assembly of Riccia fluitans.</title>
        <authorList>
            <person name="Paukszto L."/>
            <person name="Sawicki J."/>
            <person name="Karawczyk K."/>
            <person name="Piernik-Szablinska J."/>
            <person name="Szczecinska M."/>
            <person name="Mazdziarz M."/>
        </authorList>
    </citation>
    <scope>NUCLEOTIDE SEQUENCE [LARGE SCALE GENOMIC DNA]</scope>
    <source>
        <strain evidence="14">Rf_01</strain>
        <tissue evidence="14">Aerial parts of the thallus</tissue>
    </source>
</reference>
<dbReference type="Pfam" id="PF23256">
    <property type="entry name" value="CHX17_2nd"/>
    <property type="match status" value="1"/>
</dbReference>
<dbReference type="Proteomes" id="UP001605036">
    <property type="component" value="Unassembled WGS sequence"/>
</dbReference>
<comment type="caution">
    <text evidence="14">The sequence shown here is derived from an EMBL/GenBank/DDBJ whole genome shotgun (WGS) entry which is preliminary data.</text>
</comment>
<evidence type="ECO:0000259" key="12">
    <source>
        <dbReference type="Pfam" id="PF00999"/>
    </source>
</evidence>
<dbReference type="InterPro" id="IPR038770">
    <property type="entry name" value="Na+/solute_symporter_sf"/>
</dbReference>
<feature type="transmembrane region" description="Helical" evidence="11">
    <location>
        <begin position="336"/>
        <end position="358"/>
    </location>
</feature>
<feature type="transmembrane region" description="Helical" evidence="11">
    <location>
        <begin position="123"/>
        <end position="146"/>
    </location>
</feature>
<name>A0ABD1ZFE8_9MARC</name>
<dbReference type="InterPro" id="IPR050794">
    <property type="entry name" value="CPA2_transporter"/>
</dbReference>
<keyword evidence="5" id="KW-0630">Potassium</keyword>
<keyword evidence="4 11" id="KW-0812">Transmembrane</keyword>
<proteinExistence type="inferred from homology"/>
<feature type="transmembrane region" description="Helical" evidence="11">
    <location>
        <begin position="191"/>
        <end position="210"/>
    </location>
</feature>
<evidence type="ECO:0000313" key="15">
    <source>
        <dbReference type="Proteomes" id="UP001605036"/>
    </source>
</evidence>
<feature type="transmembrane region" description="Helical" evidence="11">
    <location>
        <begin position="62"/>
        <end position="84"/>
    </location>
</feature>
<evidence type="ECO:0000256" key="9">
    <source>
        <dbReference type="ARBA" id="ARBA00038341"/>
    </source>
</evidence>
<keyword evidence="7" id="KW-0406">Ion transport</keyword>
<keyword evidence="2" id="KW-0813">Transport</keyword>
<comment type="similarity">
    <text evidence="9">Belongs to the monovalent cation:proton antiporter 2 (CPA2) transporter (TC 2.A.37) family. CHX (TC 2.A.37.4) subfamily.</text>
</comment>
<gene>
    <name evidence="14" type="ORF">R1flu_012679</name>
</gene>
<dbReference type="Pfam" id="PF00999">
    <property type="entry name" value="Na_H_Exchanger"/>
    <property type="match status" value="1"/>
</dbReference>
<dbReference type="PANTHER" id="PTHR32468">
    <property type="entry name" value="CATION/H + ANTIPORTER"/>
    <property type="match status" value="1"/>
</dbReference>
<evidence type="ECO:0000256" key="8">
    <source>
        <dbReference type="ARBA" id="ARBA00023136"/>
    </source>
</evidence>
<feature type="transmembrane region" description="Helical" evidence="11">
    <location>
        <begin position="222"/>
        <end position="246"/>
    </location>
</feature>
<keyword evidence="15" id="KW-1185">Reference proteome</keyword>
<dbReference type="AlphaFoldDB" id="A0ABD1ZFE8"/>
<evidence type="ECO:0000256" key="7">
    <source>
        <dbReference type="ARBA" id="ARBA00023065"/>
    </source>
</evidence>
<evidence type="ECO:0000313" key="14">
    <source>
        <dbReference type="EMBL" id="KAL2645092.1"/>
    </source>
</evidence>
<evidence type="ECO:0000256" key="2">
    <source>
        <dbReference type="ARBA" id="ARBA00022448"/>
    </source>
</evidence>
<dbReference type="EMBL" id="JBHFFA010000002">
    <property type="protein sequence ID" value="KAL2645092.1"/>
    <property type="molecule type" value="Genomic_DNA"/>
</dbReference>
<feature type="transmembrane region" description="Helical" evidence="11">
    <location>
        <begin position="158"/>
        <end position="179"/>
    </location>
</feature>
<dbReference type="PANTHER" id="PTHR32468:SF0">
    <property type="entry name" value="K(+)_H(+) ANTIPORTER 1"/>
    <property type="match status" value="1"/>
</dbReference>
<dbReference type="InterPro" id="IPR006153">
    <property type="entry name" value="Cation/H_exchanger_TM"/>
</dbReference>
<organism evidence="14 15">
    <name type="scientific">Riccia fluitans</name>
    <dbReference type="NCBI Taxonomy" id="41844"/>
    <lineage>
        <taxon>Eukaryota</taxon>
        <taxon>Viridiplantae</taxon>
        <taxon>Streptophyta</taxon>
        <taxon>Embryophyta</taxon>
        <taxon>Marchantiophyta</taxon>
        <taxon>Marchantiopsida</taxon>
        <taxon>Marchantiidae</taxon>
        <taxon>Marchantiales</taxon>
        <taxon>Ricciaceae</taxon>
        <taxon>Riccia</taxon>
    </lineage>
</organism>
<sequence>MANASCMLSEGSALSMGIVSGDNPLHHSLLLLMVQIVVIVLFSRAVCFLFRPLRQPQVVAEIIGGILLGPTAMGRIPGFSANIFPHSSLHILDTIADFGLMFFLFLVGLELDLRVLQKSGARAFYVAAAGIVLPILLGVGVATAILKIMNLHKSFGSFFIFIGTSLSITAFPVLARILAERKILNTPIGQVAISAAAFNDVSAWSLLALAVAVTNSGSSPLIIVWVLLSGLVYLVIMFVFVRPVVYSLVHYKDPIPEIVIAMTFVLMLASSFATDAMGIHVIFGAFIFGLIIPKDGPFAGLLIEKVEDFVSILLLPLYFTSSGLKTDLSSLNTVRALGVLLLVLATVLTGKIGGTVLVLRIQGVDYRSCFALGVLMASKGLVDLIVLNIGLSRGVINKELFSALVVVALITTAMATPLVMWIYKPARDKKAYKHKHIEAPGKNGKLSANDKLRLLVCVHGMENVTGMIDLILMSKDRHAKYLKVNALQLIEYSQRSSAMRRRMANVLGSPSDEEDDDQNEGSRRSVVAGDAVNVALNTFSRVSRVKIRVSVMVSRLDTMHEDICSAAATTRANLIVLPFHKNPGPDGNFDESRGNPGFRQVNFKVMENSPCSVAILADRGLGAPNSDQMHHNVMILFFGGPDDREALLFAQRMHSHGGPEVKLTVVHCILPSRTTSSLGRLGSAHLRQFLPGSSSPKFSVERYKKDLFRGKNKVYDWFRAPWRDDVPSSKTDSTDKKNGKELENVEKLRPSVELRMDEMEIENEKQKDVKILGPVLGAAAARLASLNEDAIAPDSPPSGITPKVPMVKIVEMNDPKKALQELFAEETGDPVDLVIAGLHLGRESAIQRTGDMDLFDLDSSDQGLGPVGNILISDELKLRCSVLVIQQHRPGVDESLGGMSDLRAVTEVHDTPSPQ</sequence>
<evidence type="ECO:0000259" key="13">
    <source>
        <dbReference type="Pfam" id="PF23256"/>
    </source>
</evidence>
<evidence type="ECO:0000256" key="6">
    <source>
        <dbReference type="ARBA" id="ARBA00022989"/>
    </source>
</evidence>
<feature type="region of interest" description="Disordered" evidence="10">
    <location>
        <begin position="507"/>
        <end position="526"/>
    </location>
</feature>
<dbReference type="GO" id="GO:0016020">
    <property type="term" value="C:membrane"/>
    <property type="evidence" value="ECO:0007669"/>
    <property type="project" value="UniProtKB-SubCell"/>
</dbReference>